<reference evidence="2" key="1">
    <citation type="submission" date="2020-08" db="EMBL/GenBank/DDBJ databases">
        <title>Hyunsoonleella sp. strain SJ7 genome sequencing and assembly.</title>
        <authorList>
            <person name="Kim I."/>
        </authorList>
    </citation>
    <scope>NUCLEOTIDE SEQUENCE</scope>
    <source>
        <strain evidence="2">SJ7</strain>
    </source>
</reference>
<protein>
    <submittedName>
        <fullName evidence="2">Uncharacterized protein</fullName>
    </submittedName>
</protein>
<sequence length="173" mass="20461">MKTSNYILIGFLAFITLVLVSWHVDSMFHEEEYDKKKKARTDFYYTRQWLEKNKDSIEKIEEFIVISEEYFKYYNGYYDYASAASLLNDKFNLTKDTFNLKLAKKWIDKAHKLEPNNRFVNEVCGRTLLNLGLKDAAKPHIEVLIKQDSAKGITYEYYKNAKGDSIKVRKPLK</sequence>
<proteinExistence type="predicted"/>
<dbReference type="RefSeq" id="WP_186560057.1">
    <property type="nucleotide sequence ID" value="NZ_JACNMF010000002.1"/>
</dbReference>
<dbReference type="Gene3D" id="1.25.40.1040">
    <property type="match status" value="1"/>
</dbReference>
<accession>A0A923HAZ5</accession>
<evidence type="ECO:0000313" key="2">
    <source>
        <dbReference type="EMBL" id="MBC3757904.1"/>
    </source>
</evidence>
<dbReference type="AlphaFoldDB" id="A0A923HAZ5"/>
<dbReference type="EMBL" id="JACNMF010000002">
    <property type="protein sequence ID" value="MBC3757904.1"/>
    <property type="molecule type" value="Genomic_DNA"/>
</dbReference>
<organism evidence="2 3">
    <name type="scientific">Hyunsoonleella aquatilis</name>
    <dbReference type="NCBI Taxonomy" id="2762758"/>
    <lineage>
        <taxon>Bacteria</taxon>
        <taxon>Pseudomonadati</taxon>
        <taxon>Bacteroidota</taxon>
        <taxon>Flavobacteriia</taxon>
        <taxon>Flavobacteriales</taxon>
        <taxon>Flavobacteriaceae</taxon>
    </lineage>
</organism>
<keyword evidence="1" id="KW-0472">Membrane</keyword>
<feature type="transmembrane region" description="Helical" evidence="1">
    <location>
        <begin position="6"/>
        <end position="28"/>
    </location>
</feature>
<keyword evidence="1" id="KW-1133">Transmembrane helix</keyword>
<evidence type="ECO:0000313" key="3">
    <source>
        <dbReference type="Proteomes" id="UP000656244"/>
    </source>
</evidence>
<keyword evidence="3" id="KW-1185">Reference proteome</keyword>
<evidence type="ECO:0000256" key="1">
    <source>
        <dbReference type="SAM" id="Phobius"/>
    </source>
</evidence>
<gene>
    <name evidence="2" type="ORF">H7U19_05780</name>
</gene>
<comment type="caution">
    <text evidence="2">The sequence shown here is derived from an EMBL/GenBank/DDBJ whole genome shotgun (WGS) entry which is preliminary data.</text>
</comment>
<keyword evidence="1" id="KW-0812">Transmembrane</keyword>
<name>A0A923HAZ5_9FLAO</name>
<dbReference type="Proteomes" id="UP000656244">
    <property type="component" value="Unassembled WGS sequence"/>
</dbReference>